<feature type="transmembrane region" description="Helical" evidence="1">
    <location>
        <begin position="179"/>
        <end position="198"/>
    </location>
</feature>
<dbReference type="AlphaFoldDB" id="A0A9W7AQX3"/>
<feature type="transmembrane region" description="Helical" evidence="1">
    <location>
        <begin position="304"/>
        <end position="325"/>
    </location>
</feature>
<organism evidence="2 3">
    <name type="scientific">Triparma strigata</name>
    <dbReference type="NCBI Taxonomy" id="1606541"/>
    <lineage>
        <taxon>Eukaryota</taxon>
        <taxon>Sar</taxon>
        <taxon>Stramenopiles</taxon>
        <taxon>Ochrophyta</taxon>
        <taxon>Bolidophyceae</taxon>
        <taxon>Parmales</taxon>
        <taxon>Triparmaceae</taxon>
        <taxon>Triparma</taxon>
    </lineage>
</organism>
<comment type="caution">
    <text evidence="2">The sequence shown here is derived from an EMBL/GenBank/DDBJ whole genome shotgun (WGS) entry which is preliminary data.</text>
</comment>
<protein>
    <submittedName>
        <fullName evidence="2">Uncharacterized protein</fullName>
    </submittedName>
</protein>
<evidence type="ECO:0000256" key="1">
    <source>
        <dbReference type="SAM" id="Phobius"/>
    </source>
</evidence>
<reference evidence="3" key="1">
    <citation type="journal article" date="2023" name="Commun. Biol.">
        <title>Genome analysis of Parmales, the sister group of diatoms, reveals the evolutionary specialization of diatoms from phago-mixotrophs to photoautotrophs.</title>
        <authorList>
            <person name="Ban H."/>
            <person name="Sato S."/>
            <person name="Yoshikawa S."/>
            <person name="Yamada K."/>
            <person name="Nakamura Y."/>
            <person name="Ichinomiya M."/>
            <person name="Sato N."/>
            <person name="Blanc-Mathieu R."/>
            <person name="Endo H."/>
            <person name="Kuwata A."/>
            <person name="Ogata H."/>
        </authorList>
    </citation>
    <scope>NUCLEOTIDE SEQUENCE [LARGE SCALE GENOMIC DNA]</scope>
    <source>
        <strain evidence="3">NIES 3701</strain>
    </source>
</reference>
<feature type="transmembrane region" description="Helical" evidence="1">
    <location>
        <begin position="122"/>
        <end position="140"/>
    </location>
</feature>
<keyword evidence="1" id="KW-0812">Transmembrane</keyword>
<feature type="transmembrane region" description="Helical" evidence="1">
    <location>
        <begin position="204"/>
        <end position="222"/>
    </location>
</feature>
<accession>A0A9W7AQX3</accession>
<proteinExistence type="predicted"/>
<evidence type="ECO:0000313" key="2">
    <source>
        <dbReference type="EMBL" id="GMH77556.1"/>
    </source>
</evidence>
<feature type="transmembrane region" description="Helical" evidence="1">
    <location>
        <begin position="234"/>
        <end position="255"/>
    </location>
</feature>
<name>A0A9W7AQX3_9STRA</name>
<keyword evidence="3" id="KW-1185">Reference proteome</keyword>
<dbReference type="Proteomes" id="UP001165085">
    <property type="component" value="Unassembled WGS sequence"/>
</dbReference>
<keyword evidence="1" id="KW-1133">Transmembrane helix</keyword>
<keyword evidence="1" id="KW-0472">Membrane</keyword>
<evidence type="ECO:0000313" key="3">
    <source>
        <dbReference type="Proteomes" id="UP001165085"/>
    </source>
</evidence>
<gene>
    <name evidence="2" type="ORF">TrST_g5704</name>
</gene>
<sequence length="359" mass="38977">MSERSPTIEERFLAISAQFETQTSAMDKLTRSLEQAMTKIEDQGQTIKAQGQTIEDQGQTIGEQGVKIEEQGQTIGTQGQIIGVQGERIELLQGEVRGLKEITAARSSEPVQTGKFVRRWRFVFVLGSAVPHGFALASLISGDMRLVAAAKMFEPVGFVCSTAAALGNPRNYGSRKEKLFIGLCSWSAASYFVMQAYASGSKGILIRACCWALICPPSFLGGVKLYSNLSDSKLGAAITALFKSLPGVLIPMLYISAASLRCIMDSTPDTKVDEYGYIERFQALVLYAVTDEEGTELSDFLRGMINLLILNFITLGTIVLYEYIIKPAICQPTTRSSSVTNQNSDAFSFESSGSAISSL</sequence>
<dbReference type="EMBL" id="BRXY01000209">
    <property type="protein sequence ID" value="GMH77556.1"/>
    <property type="molecule type" value="Genomic_DNA"/>
</dbReference>